<feature type="domain" description="XdhC- CoxI" evidence="1">
    <location>
        <begin position="13"/>
        <end position="79"/>
    </location>
</feature>
<dbReference type="Pfam" id="PF02625">
    <property type="entry name" value="XdhC_CoxI"/>
    <property type="match status" value="1"/>
</dbReference>
<dbReference type="Pfam" id="PF13478">
    <property type="entry name" value="XdhC_C"/>
    <property type="match status" value="1"/>
</dbReference>
<proteinExistence type="predicted"/>
<accession>A0A6J6NTN4</accession>
<protein>
    <submittedName>
        <fullName evidence="3">Unannotated protein</fullName>
    </submittedName>
</protein>
<evidence type="ECO:0000259" key="1">
    <source>
        <dbReference type="Pfam" id="PF02625"/>
    </source>
</evidence>
<dbReference type="Gene3D" id="3.40.50.720">
    <property type="entry name" value="NAD(P)-binding Rossmann-like Domain"/>
    <property type="match status" value="1"/>
</dbReference>
<dbReference type="InterPro" id="IPR003777">
    <property type="entry name" value="XdhC_CoxI"/>
</dbReference>
<dbReference type="InterPro" id="IPR052698">
    <property type="entry name" value="MoCofactor_Util/Proc"/>
</dbReference>
<dbReference type="PANTHER" id="PTHR30388">
    <property type="entry name" value="ALDEHYDE OXIDOREDUCTASE MOLYBDENUM COFACTOR ASSEMBLY PROTEIN"/>
    <property type="match status" value="1"/>
</dbReference>
<organism evidence="3">
    <name type="scientific">freshwater metagenome</name>
    <dbReference type="NCBI Taxonomy" id="449393"/>
    <lineage>
        <taxon>unclassified sequences</taxon>
        <taxon>metagenomes</taxon>
        <taxon>ecological metagenomes</taxon>
    </lineage>
</organism>
<dbReference type="InterPro" id="IPR027051">
    <property type="entry name" value="XdhC_Rossmann_dom"/>
</dbReference>
<evidence type="ECO:0000313" key="3">
    <source>
        <dbReference type="EMBL" id="CAB4689857.1"/>
    </source>
</evidence>
<evidence type="ECO:0000259" key="2">
    <source>
        <dbReference type="Pfam" id="PF13478"/>
    </source>
</evidence>
<reference evidence="3" key="1">
    <citation type="submission" date="2020-05" db="EMBL/GenBank/DDBJ databases">
        <authorList>
            <person name="Chiriac C."/>
            <person name="Salcher M."/>
            <person name="Ghai R."/>
            <person name="Kavagutti S V."/>
        </authorList>
    </citation>
    <scope>NUCLEOTIDE SEQUENCE</scope>
</reference>
<feature type="domain" description="XdhC Rossmann" evidence="2">
    <location>
        <begin position="160"/>
        <end position="300"/>
    </location>
</feature>
<gene>
    <name evidence="3" type="ORF">UFOPK2399_00628</name>
</gene>
<sequence length="317" mass="33341">MQQEVLDLIEAAAAAGEQAAVATVVSTIRSAPRQPGSKFVVTESGRMVGSVSGGCVEADVATRAQELFSGADAGVVHYGVADSDAWEVGLSCGGEIDVYLEKADPSFWTAIQEVLNEDGYGMLYTDTATGEKRFERGVLEATELREDGVFAEVVEGPLRVVIFGAAEAAEHLCAYGKQLGWRTTVVDPRPALATPERLPSAGSIVKSWPEDLGDIVDERTVVVTLSHEERLDIPAVASALRANARYVGAIGAKKTQERRKAALLEQGFTEDDLARINGPAGLDLGGRQPSQIALAIAAEIVQVTSGGARRKPAPAAA</sequence>
<dbReference type="AlphaFoldDB" id="A0A6J6NTN4"/>
<name>A0A6J6NTN4_9ZZZZ</name>
<dbReference type="EMBL" id="CAEZXP010000001">
    <property type="protein sequence ID" value="CAB4689857.1"/>
    <property type="molecule type" value="Genomic_DNA"/>
</dbReference>
<dbReference type="PANTHER" id="PTHR30388:SF4">
    <property type="entry name" value="MOLYBDENUM COFACTOR INSERTION CHAPERONE PAOD"/>
    <property type="match status" value="1"/>
</dbReference>